<keyword evidence="4 6" id="KW-1133">Transmembrane helix</keyword>
<dbReference type="SUPFAM" id="SSF103473">
    <property type="entry name" value="MFS general substrate transporter"/>
    <property type="match status" value="1"/>
</dbReference>
<dbReference type="Gene3D" id="1.20.1250.20">
    <property type="entry name" value="MFS general substrate transporter like domains"/>
    <property type="match status" value="2"/>
</dbReference>
<dbReference type="Pfam" id="PF00083">
    <property type="entry name" value="Sugar_tr"/>
    <property type="match status" value="1"/>
</dbReference>
<feature type="transmembrane region" description="Helical" evidence="6">
    <location>
        <begin position="281"/>
        <end position="297"/>
    </location>
</feature>
<feature type="transmembrane region" description="Helical" evidence="6">
    <location>
        <begin position="169"/>
        <end position="185"/>
    </location>
</feature>
<accession>A0A0G3HBA1</accession>
<dbReference type="InterPro" id="IPR011701">
    <property type="entry name" value="MFS"/>
</dbReference>
<feature type="transmembrane region" description="Helical" evidence="6">
    <location>
        <begin position="80"/>
        <end position="99"/>
    </location>
</feature>
<dbReference type="PANTHER" id="PTHR23506">
    <property type="entry name" value="GH10249P"/>
    <property type="match status" value="1"/>
</dbReference>
<dbReference type="EMBL" id="CP011545">
    <property type="protein sequence ID" value="AKK08447.1"/>
    <property type="molecule type" value="Genomic_DNA"/>
</dbReference>
<dbReference type="STRING" id="136857.CTEST_05000"/>
<proteinExistence type="predicted"/>
<evidence type="ECO:0000256" key="2">
    <source>
        <dbReference type="ARBA" id="ARBA00022448"/>
    </source>
</evidence>
<dbReference type="InterPro" id="IPR036259">
    <property type="entry name" value="MFS_trans_sf"/>
</dbReference>
<feature type="domain" description="Major facilitator superfamily (MFS) profile" evidence="7">
    <location>
        <begin position="14"/>
        <end position="395"/>
    </location>
</feature>
<feature type="transmembrane region" description="Helical" evidence="6">
    <location>
        <begin position="303"/>
        <end position="321"/>
    </location>
</feature>
<dbReference type="Proteomes" id="UP000035540">
    <property type="component" value="Chromosome"/>
</dbReference>
<gene>
    <name evidence="8" type="ORF">CTEST_05000</name>
</gene>
<dbReference type="OrthoDB" id="9793283at2"/>
<feature type="transmembrane region" description="Helical" evidence="6">
    <location>
        <begin position="15"/>
        <end position="33"/>
    </location>
</feature>
<dbReference type="PANTHER" id="PTHR23506:SF23">
    <property type="entry name" value="GH10249P"/>
    <property type="match status" value="1"/>
</dbReference>
<dbReference type="InterPro" id="IPR020846">
    <property type="entry name" value="MFS_dom"/>
</dbReference>
<name>A0A0G3HBA1_9CORY</name>
<evidence type="ECO:0000256" key="1">
    <source>
        <dbReference type="ARBA" id="ARBA00004651"/>
    </source>
</evidence>
<reference evidence="8 9" key="1">
    <citation type="journal article" date="2015" name="Genome Announc.">
        <title>Complete Genome Sequence of the Type Strain Corynebacterium testudinoris DSM 44614, Recovered from Necrotic Lesions in the Mouth of a Tortoise.</title>
        <authorList>
            <person name="Ruckert C."/>
            <person name="Kriete M."/>
            <person name="Jaenicke S."/>
            <person name="Winkler A."/>
            <person name="Tauch A."/>
        </authorList>
    </citation>
    <scope>NUCLEOTIDE SEQUENCE [LARGE SCALE GENOMIC DNA]</scope>
    <source>
        <strain evidence="8 9">DSM 44614</strain>
    </source>
</reference>
<reference evidence="9" key="2">
    <citation type="submission" date="2015-05" db="EMBL/GenBank/DDBJ databases">
        <title>Complete genome sequence of Corynebacterium testudinoris DSM 44614, recovered from necrotic lesions in the mouth of a tortoise.</title>
        <authorList>
            <person name="Ruckert C."/>
            <person name="Albersmeier A."/>
            <person name="Winkler A."/>
            <person name="Tauch A."/>
        </authorList>
    </citation>
    <scope>NUCLEOTIDE SEQUENCE [LARGE SCALE GENOMIC DNA]</scope>
    <source>
        <strain evidence="9">DSM 44614</strain>
    </source>
</reference>
<feature type="transmembrane region" description="Helical" evidence="6">
    <location>
        <begin position="105"/>
        <end position="127"/>
    </location>
</feature>
<dbReference type="KEGG" id="cted:CTEST_05000"/>
<dbReference type="RefSeq" id="WP_047252805.1">
    <property type="nucleotide sequence ID" value="NZ_CP011545.1"/>
</dbReference>
<protein>
    <submittedName>
        <fullName evidence="8">Arabinose efflux permease family protein</fullName>
    </submittedName>
</protein>
<keyword evidence="3 6" id="KW-0812">Transmembrane</keyword>
<comment type="subcellular location">
    <subcellularLocation>
        <location evidence="1">Cell membrane</location>
        <topology evidence="1">Multi-pass membrane protein</topology>
    </subcellularLocation>
</comment>
<evidence type="ECO:0000313" key="8">
    <source>
        <dbReference type="EMBL" id="AKK08447.1"/>
    </source>
</evidence>
<evidence type="ECO:0000256" key="5">
    <source>
        <dbReference type="ARBA" id="ARBA00023136"/>
    </source>
</evidence>
<feature type="transmembrane region" description="Helical" evidence="6">
    <location>
        <begin position="249"/>
        <end position="269"/>
    </location>
</feature>
<dbReference type="InterPro" id="IPR005828">
    <property type="entry name" value="MFS_sugar_transport-like"/>
</dbReference>
<dbReference type="InterPro" id="IPR001958">
    <property type="entry name" value="Tet-R_TetA/multi-R_MdtG-like"/>
</dbReference>
<dbReference type="Pfam" id="PF07690">
    <property type="entry name" value="MFS_1"/>
    <property type="match status" value="1"/>
</dbReference>
<feature type="transmembrane region" description="Helical" evidence="6">
    <location>
        <begin position="39"/>
        <end position="59"/>
    </location>
</feature>
<organism evidence="8 9">
    <name type="scientific">Corynebacterium testudinoris</name>
    <dbReference type="NCBI Taxonomy" id="136857"/>
    <lineage>
        <taxon>Bacteria</taxon>
        <taxon>Bacillati</taxon>
        <taxon>Actinomycetota</taxon>
        <taxon>Actinomycetes</taxon>
        <taxon>Mycobacteriales</taxon>
        <taxon>Corynebacteriaceae</taxon>
        <taxon>Corynebacterium</taxon>
    </lineage>
</organism>
<sequence>MTEHTDATPKLPSEIWILVSAAFIIALGYGFIAPIMPQFVVSFDVSMAAAGAVISVFAGSRLIFAPASGKLIDRIGSRRVYLTGLMTVAVTTALVGGAQEYWHILLLRGIAGIGSTMFTVSAMGLIVKMAPPDCRGRASALYGTAFLVGNIIGPIIGAALSVLGMRVPFVIYGFTVAVAAFVVWWKMPKPQEDSQSDKAKANPLLFREAIRDSAYRSALISAFAHGWINFGVRVATLPLFVAAAFNNGAAIAGLAMAAFAAGNAVVLQVSGRLADTIGRKPLIIVGLVINAIFTATLGFTHDLWPLLIVSALAGAGAGMLNPSQQAVVADVIGSERSGGSVLANYQMAMDFGAITGPILIGYVAQVYGFEVGFLICGVIGLLAAVAWAFGRETLDDGRAPKLERI</sequence>
<evidence type="ECO:0000259" key="7">
    <source>
        <dbReference type="PROSITE" id="PS50850"/>
    </source>
</evidence>
<dbReference type="PATRIC" id="fig|136857.5.peg.994"/>
<dbReference type="GO" id="GO:0022857">
    <property type="term" value="F:transmembrane transporter activity"/>
    <property type="evidence" value="ECO:0007669"/>
    <property type="project" value="InterPro"/>
</dbReference>
<dbReference type="PROSITE" id="PS50850">
    <property type="entry name" value="MFS"/>
    <property type="match status" value="1"/>
</dbReference>
<evidence type="ECO:0000256" key="4">
    <source>
        <dbReference type="ARBA" id="ARBA00022989"/>
    </source>
</evidence>
<keyword evidence="5 6" id="KW-0472">Membrane</keyword>
<evidence type="ECO:0000256" key="6">
    <source>
        <dbReference type="SAM" id="Phobius"/>
    </source>
</evidence>
<dbReference type="AlphaFoldDB" id="A0A0G3HBA1"/>
<keyword evidence="2" id="KW-0813">Transport</keyword>
<dbReference type="CDD" id="cd17325">
    <property type="entry name" value="MFS_MdtG_SLC18_like"/>
    <property type="match status" value="1"/>
</dbReference>
<keyword evidence="9" id="KW-1185">Reference proteome</keyword>
<dbReference type="PRINTS" id="PR01035">
    <property type="entry name" value="TCRTETA"/>
</dbReference>
<dbReference type="InterPro" id="IPR050930">
    <property type="entry name" value="MFS_Vesicular_Transporter"/>
</dbReference>
<feature type="transmembrane region" description="Helical" evidence="6">
    <location>
        <begin position="139"/>
        <end position="163"/>
    </location>
</feature>
<evidence type="ECO:0000313" key="9">
    <source>
        <dbReference type="Proteomes" id="UP000035540"/>
    </source>
</evidence>
<evidence type="ECO:0000256" key="3">
    <source>
        <dbReference type="ARBA" id="ARBA00022692"/>
    </source>
</evidence>
<feature type="transmembrane region" description="Helical" evidence="6">
    <location>
        <begin position="371"/>
        <end position="390"/>
    </location>
</feature>
<dbReference type="GO" id="GO:0005886">
    <property type="term" value="C:plasma membrane"/>
    <property type="evidence" value="ECO:0007669"/>
    <property type="project" value="UniProtKB-SubCell"/>
</dbReference>
<feature type="transmembrane region" description="Helical" evidence="6">
    <location>
        <begin position="342"/>
        <end position="365"/>
    </location>
</feature>